<feature type="transmembrane region" description="Helical" evidence="11">
    <location>
        <begin position="186"/>
        <end position="210"/>
    </location>
</feature>
<reference evidence="13" key="1">
    <citation type="journal article" date="2022" name="Int. J. Mol. Sci.">
        <title>Draft Genome of Tanacetum Coccineum: Genomic Comparison of Closely Related Tanacetum-Family Plants.</title>
        <authorList>
            <person name="Yamashiro T."/>
            <person name="Shiraishi A."/>
            <person name="Nakayama K."/>
            <person name="Satake H."/>
        </authorList>
    </citation>
    <scope>NUCLEOTIDE SEQUENCE</scope>
</reference>
<feature type="transmembrane region" description="Helical" evidence="11">
    <location>
        <begin position="222"/>
        <end position="240"/>
    </location>
</feature>
<evidence type="ECO:0000256" key="11">
    <source>
        <dbReference type="SAM" id="Phobius"/>
    </source>
</evidence>
<dbReference type="Pfam" id="PF02517">
    <property type="entry name" value="Rce1-like"/>
    <property type="match status" value="1"/>
</dbReference>
<evidence type="ECO:0000256" key="2">
    <source>
        <dbReference type="ARBA" id="ARBA00006897"/>
    </source>
</evidence>
<protein>
    <recommendedName>
        <fullName evidence="10">intramembrane prenyl-peptidase Rce1</fullName>
        <ecNumber evidence="10">3.4.26.1</ecNumber>
    </recommendedName>
</protein>
<sequence length="589" mass="65796">MEVNNGGVTVPAAITASAAMTVFYVAILYSPTLILRLPPPLTFQSYMIRRFICAAISTVASLILCAFILPIKSWEMSNLFSAYGIRLHHTWEAVVIPLFLTSLMYAGSFVLKFHSIWSSWANNEDHCINLSFEGLKSVLANIVSWMLSLVYNISAWRMYIVAPLTEELVFRSCMIPLLLCGGFERYTVILLSPVFFSLGMCCFSVSLIVCRMFRARLSVGHIAAPIVSHMFCNFMGLPAFFSRRTGLVSVAFVAGAILWLDIKTIRLWTNELPENYFVFEVHYDGVFSEYPLSLGEGLTIVEDDGDMKKLYAIAEKYGLVNFYIAHIPENLAEYYFKILTLDASDEEVKSKVKSHEKRKLDASAMSPHELVEWAEQEAGSPYLRTPPIKPRRKGIEFPCKNLFADFLHCDSVADEIVLHDNWKYEGLSLDGPIDVGGPTTWCDLVHECVVENGDSLPIMDKECFSNNVVLDDVVPANRKSTPLLLMKKGRNKVSFTRKSRCVKNSKTFSLRKGCGKRVACGANTRRLGGLMGLNVQTFRARKGWGKRVACGDNTRKLGGLMALNVHVVDEVSQVTKQGSMSAGSSQHRG</sequence>
<keyword evidence="14" id="KW-1185">Reference proteome</keyword>
<keyword evidence="6" id="KW-0256">Endoplasmic reticulum</keyword>
<gene>
    <name evidence="13" type="ORF">Tco_0859301</name>
</gene>
<keyword evidence="8 11" id="KW-0472">Membrane</keyword>
<comment type="caution">
    <text evidence="13">The sequence shown here is derived from an EMBL/GenBank/DDBJ whole genome shotgun (WGS) entry which is preliminary data.</text>
</comment>
<proteinExistence type="inferred from homology"/>
<evidence type="ECO:0000256" key="10">
    <source>
        <dbReference type="ARBA" id="ARBA00049729"/>
    </source>
</evidence>
<dbReference type="GO" id="GO:0006508">
    <property type="term" value="P:proteolysis"/>
    <property type="evidence" value="ECO:0007669"/>
    <property type="project" value="UniProtKB-KW"/>
</dbReference>
<evidence type="ECO:0000256" key="3">
    <source>
        <dbReference type="ARBA" id="ARBA00022670"/>
    </source>
</evidence>
<evidence type="ECO:0000256" key="5">
    <source>
        <dbReference type="ARBA" id="ARBA00022801"/>
    </source>
</evidence>
<comment type="similarity">
    <text evidence="2">Belongs to the peptidase U48 family.</text>
</comment>
<evidence type="ECO:0000256" key="1">
    <source>
        <dbReference type="ARBA" id="ARBA00004477"/>
    </source>
</evidence>
<dbReference type="Proteomes" id="UP001151760">
    <property type="component" value="Unassembled WGS sequence"/>
</dbReference>
<dbReference type="GO" id="GO:0008233">
    <property type="term" value="F:peptidase activity"/>
    <property type="evidence" value="ECO:0007669"/>
    <property type="project" value="UniProtKB-KW"/>
</dbReference>
<feature type="transmembrane region" description="Helical" evidence="11">
    <location>
        <begin position="138"/>
        <end position="159"/>
    </location>
</feature>
<keyword evidence="5" id="KW-0378">Hydrolase</keyword>
<feature type="transmembrane region" description="Helical" evidence="11">
    <location>
        <begin position="51"/>
        <end position="71"/>
    </location>
</feature>
<organism evidence="13 14">
    <name type="scientific">Tanacetum coccineum</name>
    <dbReference type="NCBI Taxonomy" id="301880"/>
    <lineage>
        <taxon>Eukaryota</taxon>
        <taxon>Viridiplantae</taxon>
        <taxon>Streptophyta</taxon>
        <taxon>Embryophyta</taxon>
        <taxon>Tracheophyta</taxon>
        <taxon>Spermatophyta</taxon>
        <taxon>Magnoliopsida</taxon>
        <taxon>eudicotyledons</taxon>
        <taxon>Gunneridae</taxon>
        <taxon>Pentapetalae</taxon>
        <taxon>asterids</taxon>
        <taxon>campanulids</taxon>
        <taxon>Asterales</taxon>
        <taxon>Asteraceae</taxon>
        <taxon>Asteroideae</taxon>
        <taxon>Anthemideae</taxon>
        <taxon>Anthemidinae</taxon>
        <taxon>Tanacetum</taxon>
    </lineage>
</organism>
<evidence type="ECO:0000313" key="13">
    <source>
        <dbReference type="EMBL" id="GJT12259.1"/>
    </source>
</evidence>
<dbReference type="InterPro" id="IPR039731">
    <property type="entry name" value="Rce1"/>
</dbReference>
<comment type="catalytic activity">
    <reaction evidence="9">
        <text>Hydrolyzes the peptide bond -P2-(S-farnesyl or geranylgeranyl)C-P1'-P2'-P3'-COOH where P1' and P2' are amino acids with aliphatic sidechains and P3' is any C-terminal residue.</text>
        <dbReference type="EC" id="3.4.26.1"/>
    </reaction>
</comment>
<evidence type="ECO:0000256" key="7">
    <source>
        <dbReference type="ARBA" id="ARBA00022989"/>
    </source>
</evidence>
<evidence type="ECO:0000259" key="12">
    <source>
        <dbReference type="Pfam" id="PF02517"/>
    </source>
</evidence>
<dbReference type="EMBL" id="BQNB010013133">
    <property type="protein sequence ID" value="GJT12259.1"/>
    <property type="molecule type" value="Genomic_DNA"/>
</dbReference>
<evidence type="ECO:0000256" key="8">
    <source>
        <dbReference type="ARBA" id="ARBA00023136"/>
    </source>
</evidence>
<feature type="transmembrane region" description="Helical" evidence="11">
    <location>
        <begin position="12"/>
        <end position="30"/>
    </location>
</feature>
<evidence type="ECO:0000256" key="9">
    <source>
        <dbReference type="ARBA" id="ARBA00047280"/>
    </source>
</evidence>
<name>A0ABQ5BDC8_9ASTR</name>
<dbReference type="EC" id="3.4.26.1" evidence="10"/>
<accession>A0ABQ5BDC8</accession>
<evidence type="ECO:0000313" key="14">
    <source>
        <dbReference type="Proteomes" id="UP001151760"/>
    </source>
</evidence>
<evidence type="ECO:0000256" key="4">
    <source>
        <dbReference type="ARBA" id="ARBA00022692"/>
    </source>
</evidence>
<evidence type="ECO:0000256" key="6">
    <source>
        <dbReference type="ARBA" id="ARBA00022824"/>
    </source>
</evidence>
<dbReference type="PANTHER" id="PTHR13046">
    <property type="entry name" value="PROTEASE U48 CAAX PRENYL PROTEASE RCE1"/>
    <property type="match status" value="1"/>
</dbReference>
<keyword evidence="4 11" id="KW-0812">Transmembrane</keyword>
<reference evidence="13" key="2">
    <citation type="submission" date="2022-01" db="EMBL/GenBank/DDBJ databases">
        <authorList>
            <person name="Yamashiro T."/>
            <person name="Shiraishi A."/>
            <person name="Satake H."/>
            <person name="Nakayama K."/>
        </authorList>
    </citation>
    <scope>NUCLEOTIDE SEQUENCE</scope>
</reference>
<feature type="transmembrane region" description="Helical" evidence="11">
    <location>
        <begin position="91"/>
        <end position="111"/>
    </location>
</feature>
<keyword evidence="7 11" id="KW-1133">Transmembrane helix</keyword>
<keyword evidence="3 13" id="KW-0645">Protease</keyword>
<comment type="subcellular location">
    <subcellularLocation>
        <location evidence="1">Endoplasmic reticulum membrane</location>
        <topology evidence="1">Multi-pass membrane protein</topology>
    </subcellularLocation>
</comment>
<feature type="domain" description="CAAX prenyl protease 2/Lysostaphin resistance protein A-like" evidence="12">
    <location>
        <begin position="155"/>
        <end position="235"/>
    </location>
</feature>
<dbReference type="InterPro" id="IPR003675">
    <property type="entry name" value="Rce1/LyrA-like_dom"/>
</dbReference>
<dbReference type="PANTHER" id="PTHR13046:SF0">
    <property type="entry name" value="CAAX PRENYL PROTEASE 2"/>
    <property type="match status" value="1"/>
</dbReference>